<evidence type="ECO:0000313" key="10">
    <source>
        <dbReference type="Proteomes" id="UP000002139"/>
    </source>
</evidence>
<organism evidence="9 10">
    <name type="scientific">Sorangium cellulosum (strain So ce56)</name>
    <name type="common">Polyangium cellulosum (strain So ce56)</name>
    <dbReference type="NCBI Taxonomy" id="448385"/>
    <lineage>
        <taxon>Bacteria</taxon>
        <taxon>Pseudomonadati</taxon>
        <taxon>Myxococcota</taxon>
        <taxon>Polyangia</taxon>
        <taxon>Polyangiales</taxon>
        <taxon>Polyangiaceae</taxon>
        <taxon>Sorangium</taxon>
    </lineage>
</organism>
<dbReference type="GO" id="GO:0022857">
    <property type="term" value="F:transmembrane transporter activity"/>
    <property type="evidence" value="ECO:0007669"/>
    <property type="project" value="TreeGrafter"/>
</dbReference>
<feature type="transmembrane region" description="Helical" evidence="6">
    <location>
        <begin position="383"/>
        <end position="404"/>
    </location>
</feature>
<evidence type="ECO:0000256" key="2">
    <source>
        <dbReference type="ARBA" id="ARBA00022475"/>
    </source>
</evidence>
<dbReference type="InterPro" id="IPR003838">
    <property type="entry name" value="ABC3_permease_C"/>
</dbReference>
<dbReference type="InterPro" id="IPR025857">
    <property type="entry name" value="MacB_PCD"/>
</dbReference>
<dbReference type="OrthoDB" id="5377590at2"/>
<feature type="domain" description="ABC3 transporter permease C-terminal" evidence="7">
    <location>
        <begin position="311"/>
        <end position="411"/>
    </location>
</feature>
<dbReference type="HOGENOM" id="CLU_625346_0_0_7"/>
<dbReference type="EMBL" id="AM746676">
    <property type="protein sequence ID" value="CAN99006.1"/>
    <property type="molecule type" value="Genomic_DNA"/>
</dbReference>
<keyword evidence="4 6" id="KW-1133">Transmembrane helix</keyword>
<feature type="transmembrane region" description="Helical" evidence="6">
    <location>
        <begin position="292"/>
        <end position="312"/>
    </location>
</feature>
<evidence type="ECO:0000256" key="5">
    <source>
        <dbReference type="ARBA" id="ARBA00023136"/>
    </source>
</evidence>
<feature type="transmembrane region" description="Helical" evidence="6">
    <location>
        <begin position="333"/>
        <end position="363"/>
    </location>
</feature>
<dbReference type="Proteomes" id="UP000002139">
    <property type="component" value="Chromosome"/>
</dbReference>
<sequence length="419" mass="43631">MTAGDALRMALRSLGRQPGHTAIMLLAFTLGLAAWTAARAVLHARASDPFASARGLYFVSLPREGGAVTDPRAIDPPSYRDRVLLESPHPSRASDLFAAVAAGSPDDGPLVPVQVIFCTSDLFGMVGATVRSGAIWPAAEGAGHERPVVLSDAAERALFSGSSGIGRALRLFGEPFRVVGVVALPAVPRTRSPRTAVVFAPSAAGLALGVRPALVREVEDPGGSFDALAATDNGWLDLVVELRDEPSRAAFQAELDAYVRGERARGRRVLGAELVPRERLHALRADDPGTTLFVLLADVLLGACTLSVARLLEGKLRAKRAEIAVYRAFGASARAVFLGLLTEVALVAASAAALAIGVAAAALEIVNRVIHLRPVDYHLEARSAGAALVAAMAAGLLAGAYPALRAARIPPAEGLRRSC</sequence>
<evidence type="ECO:0000313" key="9">
    <source>
        <dbReference type="EMBL" id="CAN99006.1"/>
    </source>
</evidence>
<keyword evidence="10" id="KW-1185">Reference proteome</keyword>
<dbReference type="KEGG" id="scl:sce8834"/>
<reference evidence="9 10" key="1">
    <citation type="journal article" date="2007" name="Nat. Biotechnol.">
        <title>Complete genome sequence of the myxobacterium Sorangium cellulosum.</title>
        <authorList>
            <person name="Schneiker S."/>
            <person name="Perlova O."/>
            <person name="Kaiser O."/>
            <person name="Gerth K."/>
            <person name="Alici A."/>
            <person name="Altmeyer M.O."/>
            <person name="Bartels D."/>
            <person name="Bekel T."/>
            <person name="Beyer S."/>
            <person name="Bode E."/>
            <person name="Bode H.B."/>
            <person name="Bolten C.J."/>
            <person name="Choudhuri J.V."/>
            <person name="Doss S."/>
            <person name="Elnakady Y.A."/>
            <person name="Frank B."/>
            <person name="Gaigalat L."/>
            <person name="Goesmann A."/>
            <person name="Groeger C."/>
            <person name="Gross F."/>
            <person name="Jelsbak L."/>
            <person name="Jelsbak L."/>
            <person name="Kalinowski J."/>
            <person name="Kegler C."/>
            <person name="Knauber T."/>
            <person name="Konietzny S."/>
            <person name="Kopp M."/>
            <person name="Krause L."/>
            <person name="Krug D."/>
            <person name="Linke B."/>
            <person name="Mahmud T."/>
            <person name="Martinez-Arias R."/>
            <person name="McHardy A.C."/>
            <person name="Merai M."/>
            <person name="Meyer F."/>
            <person name="Mormann S."/>
            <person name="Munoz-Dorado J."/>
            <person name="Perez J."/>
            <person name="Pradella S."/>
            <person name="Rachid S."/>
            <person name="Raddatz G."/>
            <person name="Rosenau F."/>
            <person name="Rueckert C."/>
            <person name="Sasse F."/>
            <person name="Scharfe M."/>
            <person name="Schuster S.C."/>
            <person name="Suen G."/>
            <person name="Treuner-Lange A."/>
            <person name="Velicer G.J."/>
            <person name="Vorholter F.-J."/>
            <person name="Weissman K.J."/>
            <person name="Welch R.D."/>
            <person name="Wenzel S.C."/>
            <person name="Whitworth D.E."/>
            <person name="Wilhelm S."/>
            <person name="Wittmann C."/>
            <person name="Bloecker H."/>
            <person name="Puehler A."/>
            <person name="Mueller R."/>
        </authorList>
    </citation>
    <scope>NUCLEOTIDE SEQUENCE [LARGE SCALE GENOMIC DNA]</scope>
    <source>
        <strain evidence="10">So ce56</strain>
    </source>
</reference>
<keyword evidence="2" id="KW-1003">Cell membrane</keyword>
<gene>
    <name evidence="9" type="ordered locus">sce8834</name>
</gene>
<evidence type="ECO:0000256" key="1">
    <source>
        <dbReference type="ARBA" id="ARBA00004651"/>
    </source>
</evidence>
<dbReference type="PANTHER" id="PTHR30572:SF18">
    <property type="entry name" value="ABC-TYPE MACROLIDE FAMILY EXPORT SYSTEM PERMEASE COMPONENT 2"/>
    <property type="match status" value="1"/>
</dbReference>
<evidence type="ECO:0000259" key="7">
    <source>
        <dbReference type="Pfam" id="PF02687"/>
    </source>
</evidence>
<evidence type="ECO:0008006" key="11">
    <source>
        <dbReference type="Google" id="ProtNLM"/>
    </source>
</evidence>
<proteinExistence type="predicted"/>
<evidence type="ECO:0000256" key="6">
    <source>
        <dbReference type="SAM" id="Phobius"/>
    </source>
</evidence>
<protein>
    <recommendedName>
        <fullName evidence="11">ABC3 transporter permease protein domain-containing protein</fullName>
    </recommendedName>
</protein>
<dbReference type="RefSeq" id="WP_012241445.1">
    <property type="nucleotide sequence ID" value="NC_010162.1"/>
</dbReference>
<accession>A9G5B7</accession>
<feature type="domain" description="MacB-like periplasmic core" evidence="8">
    <location>
        <begin position="21"/>
        <end position="257"/>
    </location>
</feature>
<dbReference type="GO" id="GO:0005886">
    <property type="term" value="C:plasma membrane"/>
    <property type="evidence" value="ECO:0007669"/>
    <property type="project" value="UniProtKB-SubCell"/>
</dbReference>
<dbReference type="eggNOG" id="COG0577">
    <property type="taxonomic scope" value="Bacteria"/>
</dbReference>
<comment type="subcellular location">
    <subcellularLocation>
        <location evidence="1">Cell membrane</location>
        <topology evidence="1">Multi-pass membrane protein</topology>
    </subcellularLocation>
</comment>
<dbReference type="STRING" id="448385.sce8834"/>
<keyword evidence="3 6" id="KW-0812">Transmembrane</keyword>
<dbReference type="PANTHER" id="PTHR30572">
    <property type="entry name" value="MEMBRANE COMPONENT OF TRANSPORTER-RELATED"/>
    <property type="match status" value="1"/>
</dbReference>
<evidence type="ECO:0000256" key="4">
    <source>
        <dbReference type="ARBA" id="ARBA00022989"/>
    </source>
</evidence>
<dbReference type="InterPro" id="IPR050250">
    <property type="entry name" value="Macrolide_Exporter_MacB"/>
</dbReference>
<evidence type="ECO:0000256" key="3">
    <source>
        <dbReference type="ARBA" id="ARBA00022692"/>
    </source>
</evidence>
<dbReference type="BioCyc" id="SCEL448385:SCE_RS45270-MONOMER"/>
<keyword evidence="5 6" id="KW-0472">Membrane</keyword>
<name>A9G5B7_SORC5</name>
<dbReference type="Pfam" id="PF12704">
    <property type="entry name" value="MacB_PCD"/>
    <property type="match status" value="1"/>
</dbReference>
<evidence type="ECO:0000259" key="8">
    <source>
        <dbReference type="Pfam" id="PF12704"/>
    </source>
</evidence>
<dbReference type="Pfam" id="PF02687">
    <property type="entry name" value="FtsX"/>
    <property type="match status" value="1"/>
</dbReference>
<dbReference type="AlphaFoldDB" id="A9G5B7"/>